<dbReference type="GO" id="GO:0016020">
    <property type="term" value="C:membrane"/>
    <property type="evidence" value="ECO:0007669"/>
    <property type="project" value="InterPro"/>
</dbReference>
<evidence type="ECO:0000313" key="3">
    <source>
        <dbReference type="EMBL" id="MCT7358373.1"/>
    </source>
</evidence>
<feature type="transmembrane region" description="Helical" evidence="1">
    <location>
        <begin position="70"/>
        <end position="90"/>
    </location>
</feature>
<gene>
    <name evidence="3" type="ORF">NYR02_04975</name>
</gene>
<sequence length="324" mass="35227">MRRYLNPAAVLFLASVLWGSAWIPLNAIESAGISHSLLLLLAYSVASVLTAVILWRQWHRVLAHWQQNKALLAGIFLVGGLANASFSLALLEGNVVRVMVLFYLLPVWSTLLGRLFLHETVDVSKALMIVLALLGVVLVAGIQPGSDWQTNLLKTPWGTGDTLGLIAGFTYAANNILFRKGQQVALVLKAESMLLGAAFFMLLSWLWQADTQNADQLLQVSASAVLLAILYGATWLLAVSFGSQWGVSHLPASRSSLIIIMELVTAVLTAWWLGEAQLSLWGWLGCVCIMSAALLDSMSAEVSPDVKTWVPASGQFRSSPWRSD</sequence>
<accession>A0A9X2WDK9</accession>
<feature type="transmembrane region" description="Helical" evidence="1">
    <location>
        <begin position="190"/>
        <end position="208"/>
    </location>
</feature>
<feature type="transmembrane region" description="Helical" evidence="1">
    <location>
        <begin position="37"/>
        <end position="58"/>
    </location>
</feature>
<keyword evidence="4" id="KW-1185">Reference proteome</keyword>
<reference evidence="3" key="2">
    <citation type="submission" date="2022-08" db="EMBL/GenBank/DDBJ databases">
        <authorList>
            <person name="Dong C."/>
        </authorList>
    </citation>
    <scope>NUCLEOTIDE SEQUENCE</scope>
    <source>
        <strain evidence="3">59MF3M-4</strain>
    </source>
</reference>
<comment type="caution">
    <text evidence="3">The sequence shown here is derived from an EMBL/GenBank/DDBJ whole genome shotgun (WGS) entry which is preliminary data.</text>
</comment>
<name>A0A9X2WDK9_9GAMM</name>
<dbReference type="RefSeq" id="WP_260975292.1">
    <property type="nucleotide sequence ID" value="NZ_JAOANI010000014.1"/>
</dbReference>
<reference evidence="3" key="1">
    <citation type="journal article" date="2022" name="Front. Microbiol.">
        <title>Genome-based taxonomic rearrangement of Oceanobacter-related bacteria including the description of Thalassolituus hydrocarbonoclasticus sp. nov. and Thalassolituus pacificus sp. nov. and emended description of the genus Thalassolituus.</title>
        <authorList>
            <person name="Dong C."/>
            <person name="Wei L."/>
            <person name="Wang J."/>
            <person name="Lai Q."/>
            <person name="Huang Z."/>
            <person name="Shao Z."/>
        </authorList>
    </citation>
    <scope>NUCLEOTIDE SEQUENCE</scope>
    <source>
        <strain evidence="3">59MF3M-4</strain>
    </source>
</reference>
<feature type="transmembrane region" description="Helical" evidence="1">
    <location>
        <begin position="126"/>
        <end position="142"/>
    </location>
</feature>
<feature type="transmembrane region" description="Helical" evidence="1">
    <location>
        <begin position="255"/>
        <end position="274"/>
    </location>
</feature>
<dbReference type="SUPFAM" id="SSF103481">
    <property type="entry name" value="Multidrug resistance efflux transporter EmrE"/>
    <property type="match status" value="2"/>
</dbReference>
<dbReference type="Pfam" id="PF00892">
    <property type="entry name" value="EamA"/>
    <property type="match status" value="2"/>
</dbReference>
<evidence type="ECO:0000313" key="4">
    <source>
        <dbReference type="Proteomes" id="UP001147830"/>
    </source>
</evidence>
<feature type="domain" description="EamA" evidence="2">
    <location>
        <begin position="159"/>
        <end position="295"/>
    </location>
</feature>
<keyword evidence="1" id="KW-0472">Membrane</keyword>
<dbReference type="AlphaFoldDB" id="A0A9X2WDK9"/>
<dbReference type="PANTHER" id="PTHR22911">
    <property type="entry name" value="ACYL-MALONYL CONDENSING ENZYME-RELATED"/>
    <property type="match status" value="1"/>
</dbReference>
<evidence type="ECO:0000259" key="2">
    <source>
        <dbReference type="Pfam" id="PF00892"/>
    </source>
</evidence>
<dbReference type="InterPro" id="IPR000620">
    <property type="entry name" value="EamA_dom"/>
</dbReference>
<feature type="transmembrane region" description="Helical" evidence="1">
    <location>
        <begin position="220"/>
        <end position="243"/>
    </location>
</feature>
<feature type="transmembrane region" description="Helical" evidence="1">
    <location>
        <begin position="162"/>
        <end position="178"/>
    </location>
</feature>
<dbReference type="InterPro" id="IPR037185">
    <property type="entry name" value="EmrE-like"/>
</dbReference>
<feature type="transmembrane region" description="Helical" evidence="1">
    <location>
        <begin position="96"/>
        <end position="117"/>
    </location>
</feature>
<protein>
    <submittedName>
        <fullName evidence="3">DMT family transporter</fullName>
    </submittedName>
</protein>
<keyword evidence="1" id="KW-1133">Transmembrane helix</keyword>
<keyword evidence="1" id="KW-0812">Transmembrane</keyword>
<feature type="domain" description="EamA" evidence="2">
    <location>
        <begin position="10"/>
        <end position="139"/>
    </location>
</feature>
<dbReference type="Proteomes" id="UP001147830">
    <property type="component" value="Unassembled WGS sequence"/>
</dbReference>
<proteinExistence type="predicted"/>
<evidence type="ECO:0000256" key="1">
    <source>
        <dbReference type="SAM" id="Phobius"/>
    </source>
</evidence>
<organism evidence="3 4">
    <name type="scientific">Thalassolituus pacificus</name>
    <dbReference type="NCBI Taxonomy" id="2975440"/>
    <lineage>
        <taxon>Bacteria</taxon>
        <taxon>Pseudomonadati</taxon>
        <taxon>Pseudomonadota</taxon>
        <taxon>Gammaproteobacteria</taxon>
        <taxon>Oceanospirillales</taxon>
        <taxon>Oceanospirillaceae</taxon>
        <taxon>Thalassolituus</taxon>
    </lineage>
</organism>
<dbReference type="EMBL" id="JAOANI010000014">
    <property type="protein sequence ID" value="MCT7358373.1"/>
    <property type="molecule type" value="Genomic_DNA"/>
</dbReference>